<protein>
    <submittedName>
        <fullName evidence="1">Type II toxin-antitoxin system HicB family antitoxin</fullName>
    </submittedName>
</protein>
<evidence type="ECO:0000313" key="2">
    <source>
        <dbReference type="Proteomes" id="UP000284841"/>
    </source>
</evidence>
<dbReference type="InterPro" id="IPR013321">
    <property type="entry name" value="Arc_rbn_hlx_hlx"/>
</dbReference>
<dbReference type="EMBL" id="QRMS01000001">
    <property type="protein sequence ID" value="RHJ89459.1"/>
    <property type="molecule type" value="Genomic_DNA"/>
</dbReference>
<gene>
    <name evidence="1" type="ORF">DW099_02480</name>
</gene>
<dbReference type="Gene3D" id="1.10.1220.10">
    <property type="entry name" value="Met repressor-like"/>
    <property type="match status" value="1"/>
</dbReference>
<keyword evidence="2" id="KW-1185">Reference proteome</keyword>
<evidence type="ECO:0000313" key="1">
    <source>
        <dbReference type="EMBL" id="RHJ89459.1"/>
    </source>
</evidence>
<dbReference type="OrthoDB" id="5297106at2"/>
<reference evidence="1 2" key="1">
    <citation type="submission" date="2018-08" db="EMBL/GenBank/DDBJ databases">
        <title>A genome reference for cultivated species of the human gut microbiota.</title>
        <authorList>
            <person name="Zou Y."/>
            <person name="Xue W."/>
            <person name="Luo G."/>
        </authorList>
    </citation>
    <scope>NUCLEOTIDE SEQUENCE [LARGE SCALE GENOMIC DNA]</scope>
    <source>
        <strain evidence="1 2">AM07-24</strain>
    </source>
</reference>
<dbReference type="InterPro" id="IPR008651">
    <property type="entry name" value="Uncharacterised_HicB"/>
</dbReference>
<proteinExistence type="predicted"/>
<organism evidence="1 2">
    <name type="scientific">Emergencia timonensis</name>
    <dbReference type="NCBI Taxonomy" id="1776384"/>
    <lineage>
        <taxon>Bacteria</taxon>
        <taxon>Bacillati</taxon>
        <taxon>Bacillota</taxon>
        <taxon>Clostridia</taxon>
        <taxon>Peptostreptococcales</taxon>
        <taxon>Anaerovoracaceae</taxon>
        <taxon>Emergencia</taxon>
    </lineage>
</organism>
<name>A0A415E6W1_9FIRM</name>
<sequence length="90" mass="10655">MVSKRFYLSRTKKILNDFGYQEFHKAVDEYLETCESLGRQPEKAFKGQFNVRIDPALHKELAYHAVRDNCSLNQYVENALRKAVEKEEDR</sequence>
<dbReference type="Proteomes" id="UP000284841">
    <property type="component" value="Unassembled WGS sequence"/>
</dbReference>
<dbReference type="Pfam" id="PF05534">
    <property type="entry name" value="HicB"/>
    <property type="match status" value="1"/>
</dbReference>
<comment type="caution">
    <text evidence="1">The sequence shown here is derived from an EMBL/GenBank/DDBJ whole genome shotgun (WGS) entry which is preliminary data.</text>
</comment>
<dbReference type="GO" id="GO:0006355">
    <property type="term" value="P:regulation of DNA-templated transcription"/>
    <property type="evidence" value="ECO:0007669"/>
    <property type="project" value="InterPro"/>
</dbReference>
<accession>A0A415E6W1</accession>
<dbReference type="AlphaFoldDB" id="A0A415E6W1"/>
<dbReference type="InterPro" id="IPR010985">
    <property type="entry name" value="Ribbon_hlx_hlx"/>
</dbReference>
<dbReference type="SUPFAM" id="SSF47598">
    <property type="entry name" value="Ribbon-helix-helix"/>
    <property type="match status" value="1"/>
</dbReference>